<dbReference type="Gene3D" id="3.30.70.1320">
    <property type="entry name" value="Multidrug efflux transporter AcrB pore domain like"/>
    <property type="match status" value="1"/>
</dbReference>
<feature type="transmembrane region" description="Helical" evidence="1">
    <location>
        <begin position="953"/>
        <end position="971"/>
    </location>
</feature>
<feature type="transmembrane region" description="Helical" evidence="1">
    <location>
        <begin position="875"/>
        <end position="899"/>
    </location>
</feature>
<dbReference type="PANTHER" id="PTHR32063:SF0">
    <property type="entry name" value="SWARMING MOTILITY PROTEIN SWRC"/>
    <property type="match status" value="1"/>
</dbReference>
<dbReference type="Gene3D" id="3.30.70.1440">
    <property type="entry name" value="Multidrug efflux transporter AcrB pore domain"/>
    <property type="match status" value="1"/>
</dbReference>
<evidence type="ECO:0000313" key="2">
    <source>
        <dbReference type="EMBL" id="MFJ3046738.1"/>
    </source>
</evidence>
<dbReference type="SUPFAM" id="SSF82866">
    <property type="entry name" value="Multidrug efflux transporter AcrB transmembrane domain"/>
    <property type="match status" value="2"/>
</dbReference>
<keyword evidence="1" id="KW-0812">Transmembrane</keyword>
<dbReference type="Pfam" id="PF00873">
    <property type="entry name" value="ACR_tran"/>
    <property type="match status" value="1"/>
</dbReference>
<dbReference type="Gene3D" id="3.30.70.1430">
    <property type="entry name" value="Multidrug efflux transporter AcrB pore domain"/>
    <property type="match status" value="2"/>
</dbReference>
<feature type="transmembrane region" description="Helical" evidence="1">
    <location>
        <begin position="335"/>
        <end position="351"/>
    </location>
</feature>
<evidence type="ECO:0000256" key="1">
    <source>
        <dbReference type="SAM" id="Phobius"/>
    </source>
</evidence>
<name>A0ABW8F0B9_9BURK</name>
<feature type="transmembrane region" description="Helical" evidence="1">
    <location>
        <begin position="430"/>
        <end position="450"/>
    </location>
</feature>
<dbReference type="EMBL" id="JBIUZV010000006">
    <property type="protein sequence ID" value="MFJ3046738.1"/>
    <property type="molecule type" value="Genomic_DNA"/>
</dbReference>
<dbReference type="InterPro" id="IPR001036">
    <property type="entry name" value="Acrflvin-R"/>
</dbReference>
<keyword evidence="1" id="KW-0472">Membrane</keyword>
<feature type="transmembrane region" description="Helical" evidence="1">
    <location>
        <begin position="12"/>
        <end position="30"/>
    </location>
</feature>
<dbReference type="RefSeq" id="WP_402700963.1">
    <property type="nucleotide sequence ID" value="NZ_JBIUZV010000006.1"/>
</dbReference>
<organism evidence="2 3">
    <name type="scientific">Herbaspirillum chlorophenolicum</name>
    <dbReference type="NCBI Taxonomy" id="211589"/>
    <lineage>
        <taxon>Bacteria</taxon>
        <taxon>Pseudomonadati</taxon>
        <taxon>Pseudomonadota</taxon>
        <taxon>Betaproteobacteria</taxon>
        <taxon>Burkholderiales</taxon>
        <taxon>Oxalobacteraceae</taxon>
        <taxon>Herbaspirillum</taxon>
    </lineage>
</organism>
<proteinExistence type="predicted"/>
<feature type="transmembrane region" description="Helical" evidence="1">
    <location>
        <begin position="384"/>
        <end position="409"/>
    </location>
</feature>
<dbReference type="PANTHER" id="PTHR32063">
    <property type="match status" value="1"/>
</dbReference>
<dbReference type="Gene3D" id="1.20.1640.10">
    <property type="entry name" value="Multidrug efflux transporter AcrB transmembrane domain"/>
    <property type="match status" value="2"/>
</dbReference>
<dbReference type="SUPFAM" id="SSF82693">
    <property type="entry name" value="Multidrug efflux transporter AcrB pore domain, PN1, PN2, PC1 and PC2 subdomains"/>
    <property type="match status" value="3"/>
</dbReference>
<dbReference type="PRINTS" id="PR00702">
    <property type="entry name" value="ACRIFLAVINRP"/>
</dbReference>
<keyword evidence="1" id="KW-1133">Transmembrane helix</keyword>
<reference evidence="2 3" key="1">
    <citation type="submission" date="2024-10" db="EMBL/GenBank/DDBJ databases">
        <title>The Natural Products Discovery Center: Release of the First 8490 Sequenced Strains for Exploring Actinobacteria Biosynthetic Diversity.</title>
        <authorList>
            <person name="Kalkreuter E."/>
            <person name="Kautsar S.A."/>
            <person name="Yang D."/>
            <person name="Bader C.D."/>
            <person name="Teijaro C.N."/>
            <person name="Fluegel L."/>
            <person name="Davis C.M."/>
            <person name="Simpson J.R."/>
            <person name="Lauterbach L."/>
            <person name="Steele A.D."/>
            <person name="Gui C."/>
            <person name="Meng S."/>
            <person name="Li G."/>
            <person name="Viehrig K."/>
            <person name="Ye F."/>
            <person name="Su P."/>
            <person name="Kiefer A.F."/>
            <person name="Nichols A."/>
            <person name="Cepeda A.J."/>
            <person name="Yan W."/>
            <person name="Fan B."/>
            <person name="Jiang Y."/>
            <person name="Adhikari A."/>
            <person name="Zheng C.-J."/>
            <person name="Schuster L."/>
            <person name="Cowan T.M."/>
            <person name="Smanski M.J."/>
            <person name="Chevrette M.G."/>
            <person name="De Carvalho L.P.S."/>
            <person name="Shen B."/>
        </authorList>
    </citation>
    <scope>NUCLEOTIDE SEQUENCE [LARGE SCALE GENOMIC DNA]</scope>
    <source>
        <strain evidence="2 3">NPDC087045</strain>
    </source>
</reference>
<dbReference type="SUPFAM" id="SSF82714">
    <property type="entry name" value="Multidrug efflux transporter AcrB TolC docking domain, DN and DC subdomains"/>
    <property type="match status" value="2"/>
</dbReference>
<feature type="transmembrane region" description="Helical" evidence="1">
    <location>
        <begin position="905"/>
        <end position="926"/>
    </location>
</feature>
<dbReference type="Gene3D" id="3.30.2090.10">
    <property type="entry name" value="Multidrug efflux transporter AcrB TolC docking domain, DN and DC subdomains"/>
    <property type="match status" value="2"/>
</dbReference>
<keyword evidence="3" id="KW-1185">Reference proteome</keyword>
<feature type="transmembrane region" description="Helical" evidence="1">
    <location>
        <begin position="358"/>
        <end position="378"/>
    </location>
</feature>
<feature type="transmembrane region" description="Helical" evidence="1">
    <location>
        <begin position="522"/>
        <end position="539"/>
    </location>
</feature>
<accession>A0ABW8F0B9</accession>
<feature type="transmembrane region" description="Helical" evidence="1">
    <location>
        <begin position="983"/>
        <end position="1007"/>
    </location>
</feature>
<dbReference type="Proteomes" id="UP001617427">
    <property type="component" value="Unassembled WGS sequence"/>
</dbReference>
<comment type="caution">
    <text evidence="2">The sequence shown here is derived from an EMBL/GenBank/DDBJ whole genome shotgun (WGS) entry which is preliminary data.</text>
</comment>
<sequence length="1026" mass="110284">MNIGSWIHAHRRSILFLIAVLAIGGLIASFNMPTSLFPNVDFPRVVVSLDAGDQPPQQMELLVTRPVEEAVRRVPGVTSVRSTTTRGSAEISVNFDWGLDMASATLQINAAMSQIASQLPAGTVIQTRRMDPTVFPIIAYSLTSSSVSPTQLRDIAEYQLRPLLSGINGVSRVQAIGGALEEYQVAVDPQKLAARGLSSDDVARVLAASNVINVVGRLEDHYKLFLVMADARLQNQQQIGDTVLANGANGIVRVRDVAAVSRSTVPQWIRVTADGRDAVLLSIYQQPGSNSVQIAKDVKDAIQTLQGQLPKGVTIANWYDQSQLVTASASSVRDAILIGIGLAAIVLLVFLRNLKITLIAIVVVPAVLATTVVLLALLNMNFNIMTLGGMAAAVGLIIDDAIVMIEHIVRRLHQGQGDIRAGVIKAAHEFFRPLVGSSASTLVIFAPLAFLTGVTGAFFKALSITMASGLFISFLFTWLAVPILATGLLSQKDAHYKDHGRLTAWFHARYAALMQRLLKRPALVLLAILPLALAGFIGYQKVGSGFMPSMDEGGFVLDYYSEPGTAVTETDRLVRQVEAIVRANPNVQTYSRRTGTGLGGGISEPNHGDFFIRLKQGKRQPVDTVMEDIRSRIENQVPGIHVEMAQLMEDLIGDLTAVPQPIEVKIFSADPRLLPELARKIAARIGKVPGVVDVKDGINPAGDALQLRIDPIKAAQEGLDPAAVAKSLSDGLGGNVATQIIEGVKPVGVRVWLPPAMRQTDTDLGLVTVRAPDGHLVPLKRIATMETLTGQAEIARENLKQMVAVTGRISGRDLGSAVADVKAELDKAGMFPQGSYYQLGGLYEQQRIAFKGLMTVFAAAAVLVFLLLLFMYESFLMAGVILFTSLISVSAVFVGLSLTSIDLNISAMMGMTMIIGIVTEVAIFYFSEQQEVGREHGRVDALIEAGKNRMRPIAMTTLAAILTLLPLAFAIGEGSEMQQPLAIAIISGLLVQLPLVLVVMPVLYHWLRRGDGKEAKAQPKSVLSQP</sequence>
<gene>
    <name evidence="2" type="ORF">ACIPEN_12985</name>
</gene>
<feature type="transmembrane region" description="Helical" evidence="1">
    <location>
        <begin position="848"/>
        <end position="868"/>
    </location>
</feature>
<evidence type="ECO:0000313" key="3">
    <source>
        <dbReference type="Proteomes" id="UP001617427"/>
    </source>
</evidence>
<feature type="transmembrane region" description="Helical" evidence="1">
    <location>
        <begin position="470"/>
        <end position="489"/>
    </location>
</feature>
<protein>
    <submittedName>
        <fullName evidence="2">Efflux RND transporter permease subunit</fullName>
    </submittedName>
</protein>
<dbReference type="InterPro" id="IPR027463">
    <property type="entry name" value="AcrB_DN_DC_subdom"/>
</dbReference>